<evidence type="ECO:0000313" key="2">
    <source>
        <dbReference type="EMBL" id="BDG01391.1"/>
    </source>
</evidence>
<dbReference type="Proteomes" id="UP001162891">
    <property type="component" value="Chromosome"/>
</dbReference>
<dbReference type="Pfam" id="PF07731">
    <property type="entry name" value="Cu-oxidase_2"/>
    <property type="match status" value="1"/>
</dbReference>
<feature type="domain" description="Plastocyanin-like" evidence="1">
    <location>
        <begin position="567"/>
        <end position="689"/>
    </location>
</feature>
<dbReference type="CDD" id="cd13891">
    <property type="entry name" value="CuRO_3_CotA_like"/>
    <property type="match status" value="1"/>
</dbReference>
<dbReference type="CDD" id="cd13844">
    <property type="entry name" value="CuRO_1_BOD_CotA_like"/>
    <property type="match status" value="1"/>
</dbReference>
<dbReference type="SUPFAM" id="SSF49503">
    <property type="entry name" value="Cupredoxins"/>
    <property type="match status" value="3"/>
</dbReference>
<dbReference type="InterPro" id="IPR045087">
    <property type="entry name" value="Cu-oxidase_fam"/>
</dbReference>
<dbReference type="EMBL" id="AP025591">
    <property type="protein sequence ID" value="BDG01391.1"/>
    <property type="molecule type" value="Genomic_DNA"/>
</dbReference>
<organism evidence="2 3">
    <name type="scientific">Anaeromyxobacter oryzae</name>
    <dbReference type="NCBI Taxonomy" id="2918170"/>
    <lineage>
        <taxon>Bacteria</taxon>
        <taxon>Pseudomonadati</taxon>
        <taxon>Myxococcota</taxon>
        <taxon>Myxococcia</taxon>
        <taxon>Myxococcales</taxon>
        <taxon>Cystobacterineae</taxon>
        <taxon>Anaeromyxobacteraceae</taxon>
        <taxon>Anaeromyxobacter</taxon>
    </lineage>
</organism>
<dbReference type="PROSITE" id="PS51318">
    <property type="entry name" value="TAT"/>
    <property type="match status" value="1"/>
</dbReference>
<keyword evidence="3" id="KW-1185">Reference proteome</keyword>
<dbReference type="InterPro" id="IPR011706">
    <property type="entry name" value="Cu-oxidase_C"/>
</dbReference>
<dbReference type="PANTHER" id="PTHR48267:SF1">
    <property type="entry name" value="BILIRUBIN OXIDASE"/>
    <property type="match status" value="1"/>
</dbReference>
<proteinExistence type="predicted"/>
<reference evidence="3" key="1">
    <citation type="journal article" date="2022" name="Int. J. Syst. Evol. Microbiol.">
        <title>Anaeromyxobacter oryzae sp. nov., Anaeromyxobacter diazotrophicus sp. nov. and Anaeromyxobacter paludicola sp. nov., isolated from paddy soils.</title>
        <authorList>
            <person name="Itoh H."/>
            <person name="Xu Z."/>
            <person name="Mise K."/>
            <person name="Masuda Y."/>
            <person name="Ushijima N."/>
            <person name="Hayakawa C."/>
            <person name="Shiratori Y."/>
            <person name="Senoo K."/>
        </authorList>
    </citation>
    <scope>NUCLEOTIDE SEQUENCE [LARGE SCALE GENOMIC DNA]</scope>
    <source>
        <strain evidence="3">Red232</strain>
    </source>
</reference>
<evidence type="ECO:0000259" key="1">
    <source>
        <dbReference type="Pfam" id="PF07731"/>
    </source>
</evidence>
<dbReference type="InterPro" id="IPR008972">
    <property type="entry name" value="Cupredoxin"/>
</dbReference>
<protein>
    <recommendedName>
        <fullName evidence="1">Plastocyanin-like domain-containing protein</fullName>
    </recommendedName>
</protein>
<dbReference type="InterPro" id="IPR006311">
    <property type="entry name" value="TAT_signal"/>
</dbReference>
<evidence type="ECO:0000313" key="3">
    <source>
        <dbReference type="Proteomes" id="UP001162891"/>
    </source>
</evidence>
<name>A0ABM7WPJ4_9BACT</name>
<dbReference type="PANTHER" id="PTHR48267">
    <property type="entry name" value="CUPREDOXIN SUPERFAMILY PROTEIN"/>
    <property type="match status" value="1"/>
</dbReference>
<sequence length="690" mass="75694">MQRRQFLKWTVLGGAAVAVFPRFAWAYSQSPRNLRKFIQALPGLGPAGIPVATPDTTTFPGADHYRLEAAEFEQSFHPDLPPSRLWGYADVTAGQSPNHRYLGGVIVAKQGRPVRLTLFNRLPSGHPLPVDTTIPGAEGPKNRITAHLHGGFVPWTSDGGPFSWFTPEGAHGESFLNAGPVPGSAAYYYPNDQSARLVWYHDHALGTTRLNAYAGLASAYILRDDVELGLIDASFIPSREIPLIIQEKSFVDGSDPNYVFGRRGDLWYPYRYEKASDPTGRWDYGPDDDPPGAVSGPLPIPSVVPEFFGDTSMVNGAAYPYLEVEPRHYRFRILNGSNARFLNLQLYYSDASGSEADLSRAGPAFVQIGTEGGFLPFPVLLNDPPQQITFDENGNANRYTLLLGPAERADVIIDFSDVPLGAKLILYSDAPAPFPSGDPRNDYFTGDADQTAIGGAPSTPLGQGPNTRTLLQFRVVPRVGSADPRTLDVLRANAMRGASEDHSRGGGSILPRIEKLSPRGARVRNLTLNEDFDDLGRLIQRLGTAEQAGLDTQGLPTWGRNYSAPATENPTAGSVEVWNVFNLTGDTHPIHFHLVNVQILSRRPFDPELWDGTPTFTGPARGPDANERGFKETVRMNPGECTTVIMRFDLPDVPFSVPPSPRTGGHEYVWHCHILEHEEHDMMRPLIVES</sequence>
<dbReference type="Gene3D" id="2.60.40.420">
    <property type="entry name" value="Cupredoxins - blue copper proteins"/>
    <property type="match status" value="3"/>
</dbReference>
<gene>
    <name evidence="2" type="ORF">AMOR_03870</name>
</gene>
<dbReference type="RefSeq" id="WP_248357881.1">
    <property type="nucleotide sequence ID" value="NZ_AP025591.1"/>
</dbReference>
<accession>A0ABM7WPJ4</accession>